<protein>
    <recommendedName>
        <fullName evidence="5">Glycosyltransferase 2-like domain-containing protein</fullName>
    </recommendedName>
</protein>
<accession>A0A9W5VWC7</accession>
<dbReference type="Gene3D" id="3.90.550.60">
    <property type="match status" value="1"/>
</dbReference>
<dbReference type="InterPro" id="IPR029044">
    <property type="entry name" value="Nucleotide-diphossugar_trans"/>
</dbReference>
<proteinExistence type="inferred from homology"/>
<evidence type="ECO:0000256" key="3">
    <source>
        <dbReference type="ARBA" id="ARBA00022676"/>
    </source>
</evidence>
<dbReference type="EMBL" id="AGWN01000001">
    <property type="protein sequence ID" value="EPD30816.1"/>
    <property type="molecule type" value="Genomic_DNA"/>
</dbReference>
<dbReference type="PANTHER" id="PTHR43179:SF12">
    <property type="entry name" value="GALACTOFURANOSYLTRANSFERASE GLFT2"/>
    <property type="match status" value="1"/>
</dbReference>
<comment type="similarity">
    <text evidence="2">Belongs to the glycosyltransferase 2 family.</text>
</comment>
<dbReference type="SUPFAM" id="SSF53448">
    <property type="entry name" value="Nucleotide-diphospho-sugar transferases"/>
    <property type="match status" value="1"/>
</dbReference>
<keyword evidence="3" id="KW-0328">Glycosyltransferase</keyword>
<dbReference type="Proteomes" id="UP000014387">
    <property type="component" value="Unassembled WGS sequence"/>
</dbReference>
<evidence type="ECO:0000256" key="1">
    <source>
        <dbReference type="ARBA" id="ARBA00004776"/>
    </source>
</evidence>
<evidence type="ECO:0000313" key="7">
    <source>
        <dbReference type="Proteomes" id="UP000014387"/>
    </source>
</evidence>
<evidence type="ECO:0000259" key="5">
    <source>
        <dbReference type="Pfam" id="PF00535"/>
    </source>
</evidence>
<comment type="caution">
    <text evidence="6">The sequence shown here is derived from an EMBL/GenBank/DDBJ whole genome shotgun (WGS) entry which is preliminary data.</text>
</comment>
<dbReference type="PANTHER" id="PTHR43179">
    <property type="entry name" value="RHAMNOSYLTRANSFERASE WBBL"/>
    <property type="match status" value="1"/>
</dbReference>
<evidence type="ECO:0000313" key="6">
    <source>
        <dbReference type="EMBL" id="EPD30816.1"/>
    </source>
</evidence>
<gene>
    <name evidence="6" type="ORF">HMPREF9238_00571</name>
</gene>
<comment type="pathway">
    <text evidence="1">Cell wall biogenesis; cell wall polysaccharide biosynthesis.</text>
</comment>
<dbReference type="GO" id="GO:0016757">
    <property type="term" value="F:glycosyltransferase activity"/>
    <property type="evidence" value="ECO:0007669"/>
    <property type="project" value="UniProtKB-KW"/>
</dbReference>
<dbReference type="Pfam" id="PF00535">
    <property type="entry name" value="Glycos_transf_2"/>
    <property type="match status" value="1"/>
</dbReference>
<dbReference type="OrthoDB" id="7665907at2"/>
<organism evidence="6 7">
    <name type="scientific">Gleimia europaea ACS-120-V-Col10b</name>
    <dbReference type="NCBI Taxonomy" id="883069"/>
    <lineage>
        <taxon>Bacteria</taxon>
        <taxon>Bacillati</taxon>
        <taxon>Actinomycetota</taxon>
        <taxon>Actinomycetes</taxon>
        <taxon>Actinomycetales</taxon>
        <taxon>Actinomycetaceae</taxon>
        <taxon>Gleimia</taxon>
    </lineage>
</organism>
<reference evidence="6 7" key="1">
    <citation type="submission" date="2013-05" db="EMBL/GenBank/DDBJ databases">
        <title>The Genome Sequence of Actinomyces europaeus ACS-120-V-COL10B.</title>
        <authorList>
            <consortium name="The Broad Institute Genomics Platform"/>
            <person name="Earl A."/>
            <person name="Ward D."/>
            <person name="Feldgarden M."/>
            <person name="Gevers D."/>
            <person name="Saerens B."/>
            <person name="Vaneechoutte M."/>
            <person name="Walker B."/>
            <person name="Young S."/>
            <person name="Zeng Q."/>
            <person name="Gargeya S."/>
            <person name="Fitzgerald M."/>
            <person name="Haas B."/>
            <person name="Abouelleil A."/>
            <person name="Allen A.W."/>
            <person name="Alvarado L."/>
            <person name="Arachchi H.M."/>
            <person name="Berlin A.M."/>
            <person name="Chapman S.B."/>
            <person name="Gainer-Dewar J."/>
            <person name="Goldberg J."/>
            <person name="Griggs A."/>
            <person name="Gujja S."/>
            <person name="Hansen M."/>
            <person name="Howarth C."/>
            <person name="Imamovic A."/>
            <person name="Ireland A."/>
            <person name="Larimer J."/>
            <person name="McCowan C."/>
            <person name="Murphy C."/>
            <person name="Pearson M."/>
            <person name="Poon T.W."/>
            <person name="Priest M."/>
            <person name="Roberts A."/>
            <person name="Saif S."/>
            <person name="Shea T."/>
            <person name="Sisk P."/>
            <person name="Sykes S."/>
            <person name="Wortman J."/>
            <person name="Nusbaum C."/>
            <person name="Birren B."/>
        </authorList>
    </citation>
    <scope>NUCLEOTIDE SEQUENCE [LARGE SCALE GENOMIC DNA]</scope>
    <source>
        <strain evidence="6 7">ACS-120-V-Col10b</strain>
    </source>
</reference>
<dbReference type="RefSeq" id="WP_016443928.1">
    <property type="nucleotide sequence ID" value="NZ_KE150266.1"/>
</dbReference>
<name>A0A9W5VWC7_9ACTO</name>
<sequence>MKVAAVVVTFNRRKLLEKTIAGLEAQTRPVDKILVINNASTDDTRDYLLGREWKRPHAVITAVNNTGGAGGFTLGIEEAYKRDFDAFWLMDDDTVPQPEALEELLSGVAAATKRRGAMPSFACSSVLWTDGSMCEMNSPETVWDWIRPLIDGEKYVDVKSCSFVSCLVTREGVEEVGLPYREYFIWYDDAEYTTRLSKFRPGIYVPSSKVDHLLAENLGVNYGQINESNIWKFEYGVRNQVSAAWSLRNPAMVAQIGESMLKQMRGQQIPLSLKLRLVKAGLKGLVFHPRKRTVADI</sequence>
<keyword evidence="7" id="KW-1185">Reference proteome</keyword>
<dbReference type="InterPro" id="IPR001173">
    <property type="entry name" value="Glyco_trans_2-like"/>
</dbReference>
<dbReference type="AlphaFoldDB" id="A0A9W5VWC7"/>
<evidence type="ECO:0000256" key="2">
    <source>
        <dbReference type="ARBA" id="ARBA00006739"/>
    </source>
</evidence>
<evidence type="ECO:0000256" key="4">
    <source>
        <dbReference type="ARBA" id="ARBA00022679"/>
    </source>
</evidence>
<dbReference type="CDD" id="cd04185">
    <property type="entry name" value="GT_2_like_b"/>
    <property type="match status" value="1"/>
</dbReference>
<keyword evidence="4" id="KW-0808">Transferase</keyword>
<feature type="domain" description="Glycosyltransferase 2-like" evidence="5">
    <location>
        <begin position="6"/>
        <end position="108"/>
    </location>
</feature>